<dbReference type="Proteomes" id="UP001605250">
    <property type="component" value="Unassembled WGS sequence"/>
</dbReference>
<protein>
    <submittedName>
        <fullName evidence="2">Uncharacterized protein</fullName>
    </submittedName>
</protein>
<keyword evidence="1" id="KW-0472">Membrane</keyword>
<feature type="transmembrane region" description="Helical" evidence="1">
    <location>
        <begin position="21"/>
        <end position="41"/>
    </location>
</feature>
<evidence type="ECO:0000313" key="3">
    <source>
        <dbReference type="Proteomes" id="UP001605250"/>
    </source>
</evidence>
<evidence type="ECO:0000313" key="2">
    <source>
        <dbReference type="EMBL" id="MFG6075643.1"/>
    </source>
</evidence>
<comment type="caution">
    <text evidence="2">The sequence shown here is derived from an EMBL/GenBank/DDBJ whole genome shotgun (WGS) entry which is preliminary data.</text>
</comment>
<dbReference type="EMBL" id="JBGCUC010000003">
    <property type="protein sequence ID" value="MFG6075643.1"/>
    <property type="molecule type" value="Genomic_DNA"/>
</dbReference>
<accession>A0ABW7CHU2</accession>
<keyword evidence="1" id="KW-0812">Transmembrane</keyword>
<keyword evidence="1" id="KW-1133">Transmembrane helix</keyword>
<organism evidence="2 3">
    <name type="scientific">Erwinia plantamica</name>
    <dbReference type="NCBI Taxonomy" id="3237104"/>
    <lineage>
        <taxon>Bacteria</taxon>
        <taxon>Pseudomonadati</taxon>
        <taxon>Pseudomonadota</taxon>
        <taxon>Gammaproteobacteria</taxon>
        <taxon>Enterobacterales</taxon>
        <taxon>Erwiniaceae</taxon>
        <taxon>Erwinia</taxon>
    </lineage>
</organism>
<sequence>MRCPAQQTPFQSGRIYRESAVCLLIIMISFGFLTHYVSYFARARRQGAIKQTIRTADVAKKLLNINICASVINNKLVPVNIEARVSGSAENRFLCAGLSLSFSNGALVKKGKSQEAASLYP</sequence>
<reference evidence="2 3" key="1">
    <citation type="submission" date="2024-07" db="EMBL/GenBank/DDBJ databases">
        <title>Novel bacterial strain Erwinia sp. OPT-41 promoting growth of various crops.</title>
        <authorList>
            <person name="Egorshina A."/>
            <person name="Lukyantsev M.A."/>
            <person name="Golubev S.N."/>
            <person name="Muratova A.Y."/>
            <person name="Bulygina E.A."/>
        </authorList>
    </citation>
    <scope>NUCLEOTIDE SEQUENCE [LARGE SCALE GENOMIC DNA]</scope>
    <source>
        <strain evidence="2 3">OPT-41</strain>
    </source>
</reference>
<keyword evidence="3" id="KW-1185">Reference proteome</keyword>
<gene>
    <name evidence="2" type="ORF">AB3U87_04605</name>
</gene>
<evidence type="ECO:0000256" key="1">
    <source>
        <dbReference type="SAM" id="Phobius"/>
    </source>
</evidence>
<dbReference type="RefSeq" id="WP_253459902.1">
    <property type="nucleotide sequence ID" value="NZ_JBGCUC010000003.1"/>
</dbReference>
<proteinExistence type="predicted"/>
<name>A0ABW7CHU2_9GAMM</name>